<reference evidence="1 2" key="2">
    <citation type="journal article" date="2008" name="BMC Genomics">
        <title>Comparative genomic analysis of the gut bacterium Bifidobacterium longum reveals loci susceptible to deletion during pure culture growth.</title>
        <authorList>
            <person name="Lee J.H."/>
            <person name="Karamychev V.N."/>
            <person name="Kozyavkin S.A."/>
            <person name="Mills D."/>
            <person name="Pavlov A.R."/>
            <person name="Pavlova N.V."/>
            <person name="Polouchine N.N."/>
            <person name="Richardson P.M."/>
            <person name="Shakhova V.V."/>
            <person name="Slesarev A.I."/>
            <person name="Weimer B."/>
            <person name="O'Sullivan D.J."/>
        </authorList>
    </citation>
    <scope>NUCLEOTIDE SEQUENCE [LARGE SCALE GENOMIC DNA]</scope>
    <source>
        <strain evidence="1 2">DJO10A</strain>
    </source>
</reference>
<organism evidence="1 2">
    <name type="scientific">Bifidobacterium longum (strain DJO10A)</name>
    <dbReference type="NCBI Taxonomy" id="205913"/>
    <lineage>
        <taxon>Bacteria</taxon>
        <taxon>Bacillati</taxon>
        <taxon>Actinomycetota</taxon>
        <taxon>Actinomycetes</taxon>
        <taxon>Bifidobacteriales</taxon>
        <taxon>Bifidobacteriaceae</taxon>
        <taxon>Bifidobacterium</taxon>
    </lineage>
</organism>
<evidence type="ECO:0000313" key="1">
    <source>
        <dbReference type="EMBL" id="ACD98614.1"/>
    </source>
</evidence>
<accession>B3DTZ5</accession>
<dbReference type="AlphaFoldDB" id="B3DTZ5"/>
<reference evidence="1 2" key="1">
    <citation type="journal article" date="2006" name="Appl. Environ. Microbiol.">
        <title>Sequence analysis of two cryptic plasmids from Bifidobacterium longum DJO10A and construction of a shuttle cloning vector.</title>
        <authorList>
            <person name="Lee J.H."/>
            <person name="O'Sullivan D.J."/>
        </authorList>
    </citation>
    <scope>NUCLEOTIDE SEQUENCE [LARGE SCALE GENOMIC DNA]</scope>
    <source>
        <strain evidence="1 2">DJO10A</strain>
    </source>
</reference>
<dbReference type="HOGENOM" id="CLU_3420818_0_0_11"/>
<evidence type="ECO:0000313" key="2">
    <source>
        <dbReference type="Proteomes" id="UP000002419"/>
    </source>
</evidence>
<proteinExistence type="predicted"/>
<name>B3DTZ5_BIFLD</name>
<gene>
    <name evidence="1" type="ordered locus">BLD_1169</name>
</gene>
<protein>
    <submittedName>
        <fullName evidence="1">Uncharacterized protein</fullName>
    </submittedName>
</protein>
<dbReference type="KEGG" id="blj:BLD_1169"/>
<dbReference type="EMBL" id="CP000605">
    <property type="protein sequence ID" value="ACD98614.1"/>
    <property type="molecule type" value="Genomic_DNA"/>
</dbReference>
<dbReference type="Proteomes" id="UP000002419">
    <property type="component" value="Chromosome"/>
</dbReference>
<sequence>MSTRLYYDQYGIPTDISELEAWSE</sequence>